<dbReference type="PANTHER" id="PTHR11228">
    <property type="entry name" value="RADICAL SAM DOMAIN PROTEIN"/>
    <property type="match status" value="1"/>
</dbReference>
<sequence>MTKEPEGEGPGLPVAGIIPFSATDWPGRLTATVFTQGCPWRCVYCHNPSLQDVGTGSHEFGEALELMECRRGLLDGLVISGGEPTMHRALPGAIREAHRRGFPVGLHTCGYAPARLAALLDDELTRPEWIGLDVKALPADLPSVVGCTSAVAERSATALGLVAETALRTGMEVQVRTTVWRGGVVDRNLGELRELVAAHGFDLVVQQARNVDPEGVYRLPA</sequence>
<evidence type="ECO:0000256" key="3">
    <source>
        <dbReference type="ARBA" id="ARBA00023004"/>
    </source>
</evidence>
<dbReference type="InterPro" id="IPR058240">
    <property type="entry name" value="rSAM_sf"/>
</dbReference>
<dbReference type="Gene3D" id="3.20.20.70">
    <property type="entry name" value="Aldolase class I"/>
    <property type="match status" value="1"/>
</dbReference>
<dbReference type="NCBIfam" id="TIGR02495">
    <property type="entry name" value="NrdG2"/>
    <property type="match status" value="1"/>
</dbReference>
<dbReference type="GO" id="GO:0046872">
    <property type="term" value="F:metal ion binding"/>
    <property type="evidence" value="ECO:0007669"/>
    <property type="project" value="UniProtKB-KW"/>
</dbReference>
<keyword evidence="4" id="KW-0411">Iron-sulfur</keyword>
<dbReference type="Proteomes" id="UP000645966">
    <property type="component" value="Unassembled WGS sequence"/>
</dbReference>
<feature type="domain" description="Radical SAM core" evidence="5">
    <location>
        <begin position="25"/>
        <end position="221"/>
    </location>
</feature>
<evidence type="ECO:0000256" key="4">
    <source>
        <dbReference type="ARBA" id="ARBA00023014"/>
    </source>
</evidence>
<keyword evidence="7" id="KW-1185">Reference proteome</keyword>
<dbReference type="InterPro" id="IPR012840">
    <property type="entry name" value="NrdG2"/>
</dbReference>
<accession>A0A934I146</accession>
<dbReference type="InterPro" id="IPR050377">
    <property type="entry name" value="Radical_SAM_PqqE_MftC-like"/>
</dbReference>
<evidence type="ECO:0000313" key="7">
    <source>
        <dbReference type="Proteomes" id="UP000645966"/>
    </source>
</evidence>
<comment type="caution">
    <text evidence="6">The sequence shown here is derived from an EMBL/GenBank/DDBJ whole genome shotgun (WGS) entry which is preliminary data.</text>
</comment>
<dbReference type="InterPro" id="IPR007197">
    <property type="entry name" value="rSAM"/>
</dbReference>
<reference evidence="6" key="1">
    <citation type="submission" date="2020-12" db="EMBL/GenBank/DDBJ databases">
        <title>Genome public.</title>
        <authorList>
            <person name="Sun Q."/>
        </authorList>
    </citation>
    <scope>NUCLEOTIDE SEQUENCE</scope>
    <source>
        <strain evidence="6">CCM 8863</strain>
    </source>
</reference>
<dbReference type="AlphaFoldDB" id="A0A934I146"/>
<dbReference type="EMBL" id="JAEIOS010000011">
    <property type="protein sequence ID" value="MBI8989350.1"/>
    <property type="molecule type" value="Genomic_DNA"/>
</dbReference>
<evidence type="ECO:0000256" key="2">
    <source>
        <dbReference type="ARBA" id="ARBA00022723"/>
    </source>
</evidence>
<dbReference type="InterPro" id="IPR013785">
    <property type="entry name" value="Aldolase_TIM"/>
</dbReference>
<dbReference type="RefSeq" id="WP_198738340.1">
    <property type="nucleotide sequence ID" value="NZ_JAEIOS010000011.1"/>
</dbReference>
<dbReference type="Pfam" id="PF04055">
    <property type="entry name" value="Radical_SAM"/>
    <property type="match status" value="1"/>
</dbReference>
<dbReference type="GO" id="GO:0003824">
    <property type="term" value="F:catalytic activity"/>
    <property type="evidence" value="ECO:0007669"/>
    <property type="project" value="InterPro"/>
</dbReference>
<evidence type="ECO:0000256" key="1">
    <source>
        <dbReference type="ARBA" id="ARBA00022691"/>
    </source>
</evidence>
<gene>
    <name evidence="6" type="ORF">JDV75_06185</name>
</gene>
<dbReference type="PANTHER" id="PTHR11228:SF27">
    <property type="entry name" value="GLYCYL-RADICAL ENZYME ACTIVATING ENZYME MJ1227-RELATED"/>
    <property type="match status" value="1"/>
</dbReference>
<dbReference type="SUPFAM" id="SSF102114">
    <property type="entry name" value="Radical SAM enzymes"/>
    <property type="match status" value="1"/>
</dbReference>
<dbReference type="SFLD" id="SFLDS00029">
    <property type="entry name" value="Radical_SAM"/>
    <property type="match status" value="1"/>
</dbReference>
<proteinExistence type="predicted"/>
<keyword evidence="3" id="KW-0408">Iron</keyword>
<organism evidence="6 7">
    <name type="scientific">Corynebacterium meridianum</name>
    <dbReference type="NCBI Taxonomy" id="2765363"/>
    <lineage>
        <taxon>Bacteria</taxon>
        <taxon>Bacillati</taxon>
        <taxon>Actinomycetota</taxon>
        <taxon>Actinomycetes</taxon>
        <taxon>Mycobacteriales</taxon>
        <taxon>Corynebacteriaceae</taxon>
        <taxon>Corynebacterium</taxon>
    </lineage>
</organism>
<name>A0A934I146_9CORY</name>
<dbReference type="GO" id="GO:0051536">
    <property type="term" value="F:iron-sulfur cluster binding"/>
    <property type="evidence" value="ECO:0007669"/>
    <property type="project" value="UniProtKB-KW"/>
</dbReference>
<keyword evidence="1" id="KW-0949">S-adenosyl-L-methionine</keyword>
<dbReference type="SFLD" id="SFLDG01094">
    <property type="entry name" value="Uncharacterised_Radical_SAM_Su"/>
    <property type="match status" value="1"/>
</dbReference>
<dbReference type="CDD" id="cd01335">
    <property type="entry name" value="Radical_SAM"/>
    <property type="match status" value="1"/>
</dbReference>
<evidence type="ECO:0000259" key="5">
    <source>
        <dbReference type="PROSITE" id="PS51918"/>
    </source>
</evidence>
<dbReference type="PROSITE" id="PS51918">
    <property type="entry name" value="RADICAL_SAM"/>
    <property type="match status" value="1"/>
</dbReference>
<keyword evidence="2" id="KW-0479">Metal-binding</keyword>
<evidence type="ECO:0000313" key="6">
    <source>
        <dbReference type="EMBL" id="MBI8989350.1"/>
    </source>
</evidence>
<protein>
    <submittedName>
        <fullName evidence="6">Anaerobic ribonucleoside-triphosphate reductase activating protein</fullName>
    </submittedName>
</protein>